<dbReference type="SUPFAM" id="SSF51219">
    <property type="entry name" value="TRAP-like"/>
    <property type="match status" value="1"/>
</dbReference>
<comment type="caution">
    <text evidence="1">The sequence shown here is derived from an EMBL/GenBank/DDBJ whole genome shotgun (WGS) entry which is preliminary data.</text>
</comment>
<dbReference type="Proteomes" id="UP001623592">
    <property type="component" value="Unassembled WGS sequence"/>
</dbReference>
<dbReference type="Pfam" id="PF01987">
    <property type="entry name" value="AIM24"/>
    <property type="match status" value="1"/>
</dbReference>
<dbReference type="InterPro" id="IPR036983">
    <property type="entry name" value="AIM24_sf"/>
</dbReference>
<protein>
    <submittedName>
        <fullName evidence="1">TIGR00266 family protein</fullName>
    </submittedName>
</protein>
<keyword evidence="2" id="KW-1185">Reference proteome</keyword>
<reference evidence="1 2" key="1">
    <citation type="submission" date="2024-11" db="EMBL/GenBank/DDBJ databases">
        <authorList>
            <person name="Heng Y.C."/>
            <person name="Lim A.C.H."/>
            <person name="Lee J.K.Y."/>
            <person name="Kittelmann S."/>
        </authorList>
    </citation>
    <scope>NUCLEOTIDE SEQUENCE [LARGE SCALE GENOMIC DNA]</scope>
    <source>
        <strain evidence="1 2">WILCCON 0114</strain>
    </source>
</reference>
<gene>
    <name evidence="1" type="ORF">ACJDT4_02760</name>
</gene>
<sequence length="217" mass="23522">MAIKYELLYGHTNKLLKINAERGDKILMEAGAMVGMSPTFDIKSRAGSLGRAIGRLFSGESMFQQEYTANDNGEVLLAPKYLGDIQAVEMDGTIKYRLGKTNFLACTDGIKLNIKSGGGKGFLSGEGIVQIEAEGTGVLFVAAYGAIHEKVLDYNEQYIVDTNQLVLWNSNMEYSVELSNGVLGSITGGEGLVCVFKGPGKIFMQTRDPLNMVSRSK</sequence>
<dbReference type="RefSeq" id="WP_406786001.1">
    <property type="nucleotide sequence ID" value="NZ_JBJIAA010000002.1"/>
</dbReference>
<name>A0ABW8TEF9_9CLOT</name>
<accession>A0ABW8TEF9</accession>
<organism evidence="1 2">
    <name type="scientific">Clostridium neuense</name>
    <dbReference type="NCBI Taxonomy" id="1728934"/>
    <lineage>
        <taxon>Bacteria</taxon>
        <taxon>Bacillati</taxon>
        <taxon>Bacillota</taxon>
        <taxon>Clostridia</taxon>
        <taxon>Eubacteriales</taxon>
        <taxon>Clostridiaceae</taxon>
        <taxon>Clostridium</taxon>
    </lineage>
</organism>
<dbReference type="PANTHER" id="PTHR43657:SF1">
    <property type="entry name" value="ALTERED INHERITANCE OF MITOCHONDRIA PROTEIN 24, MITOCHONDRIAL"/>
    <property type="match status" value="1"/>
</dbReference>
<dbReference type="PANTHER" id="PTHR43657">
    <property type="entry name" value="TRYPTOPHAN RNA-BINDING ATTENUATOR PROTEIN-LIKE PROTEIN"/>
    <property type="match status" value="1"/>
</dbReference>
<dbReference type="InterPro" id="IPR002838">
    <property type="entry name" value="AIM24"/>
</dbReference>
<dbReference type="InterPro" id="IPR016031">
    <property type="entry name" value="Trp_RNA-bd_attenuator-like_dom"/>
</dbReference>
<dbReference type="EMBL" id="JBJIAA010000002">
    <property type="protein sequence ID" value="MFL0249329.1"/>
    <property type="molecule type" value="Genomic_DNA"/>
</dbReference>
<dbReference type="Gene3D" id="3.60.160.10">
    <property type="entry name" value="Mitochondrial biogenesis AIM24"/>
    <property type="match status" value="1"/>
</dbReference>
<evidence type="ECO:0000313" key="2">
    <source>
        <dbReference type="Proteomes" id="UP001623592"/>
    </source>
</evidence>
<evidence type="ECO:0000313" key="1">
    <source>
        <dbReference type="EMBL" id="MFL0249329.1"/>
    </source>
</evidence>
<dbReference type="NCBIfam" id="TIGR00266">
    <property type="entry name" value="TIGR00266 family protein"/>
    <property type="match status" value="1"/>
</dbReference>
<proteinExistence type="predicted"/>